<name>A0B8X8_METTP</name>
<proteinExistence type="predicted"/>
<dbReference type="Proteomes" id="UP000000674">
    <property type="component" value="Chromosome"/>
</dbReference>
<dbReference type="PANTHER" id="PTHR35866">
    <property type="entry name" value="PUTATIVE-RELATED"/>
    <property type="match status" value="1"/>
</dbReference>
<dbReference type="STRING" id="349307.Mthe_1377"/>
<sequence>MPKVYISLSFDRVRFKCQRCGACCHHRRPSEFPDLIPPELVQRFVERSNLIHLNEDEVTRISRVYGLRPDEFVDTLYPYNGRTVRVSDDGLKVVLDIPVLKSKPDTTCVFYDNGCRIYPHRPRACRLFPFRISEREIAGDVVLSIDYNPGCPGIGKGDYADTRKIRELAVEIFSRRMNAITRETKELIASGSIKPDMVVYRTMPGGPRTR</sequence>
<dbReference type="AlphaFoldDB" id="A0B8X8"/>
<dbReference type="InterPro" id="IPR005358">
    <property type="entry name" value="Puta_zinc/iron-chelating_dom"/>
</dbReference>
<dbReference type="OrthoDB" id="36424at2157"/>
<dbReference type="EMBL" id="CP000477">
    <property type="protein sequence ID" value="ABK15152.1"/>
    <property type="molecule type" value="Genomic_DNA"/>
</dbReference>
<dbReference type="KEGG" id="mtp:Mthe_1377"/>
<dbReference type="Pfam" id="PF03692">
    <property type="entry name" value="CxxCxxCC"/>
    <property type="match status" value="1"/>
</dbReference>
<organism evidence="1 2">
    <name type="scientific">Methanothrix thermoacetophila (strain DSM 6194 / JCM 14653 / NBRC 101360 / PT)</name>
    <name type="common">Methanosaeta thermophila</name>
    <dbReference type="NCBI Taxonomy" id="349307"/>
    <lineage>
        <taxon>Archaea</taxon>
        <taxon>Methanobacteriati</taxon>
        <taxon>Methanobacteriota</taxon>
        <taxon>Stenosarchaea group</taxon>
        <taxon>Methanomicrobia</taxon>
        <taxon>Methanotrichales</taxon>
        <taxon>Methanotrichaceae</taxon>
        <taxon>Methanothrix</taxon>
    </lineage>
</organism>
<accession>A0B8X8</accession>
<gene>
    <name evidence="1" type="ordered locus">Mthe_1377</name>
</gene>
<dbReference type="GeneID" id="4462095"/>
<dbReference type="RefSeq" id="WP_011696544.1">
    <property type="nucleotide sequence ID" value="NC_008553.1"/>
</dbReference>
<evidence type="ECO:0000313" key="1">
    <source>
        <dbReference type="EMBL" id="ABK15152.1"/>
    </source>
</evidence>
<protein>
    <recommendedName>
        <fullName evidence="3">YkgJ family cysteine cluster protein</fullName>
    </recommendedName>
</protein>
<keyword evidence="2" id="KW-1185">Reference proteome</keyword>
<evidence type="ECO:0000313" key="2">
    <source>
        <dbReference type="Proteomes" id="UP000000674"/>
    </source>
</evidence>
<reference evidence="1 2" key="1">
    <citation type="submission" date="2006-10" db="EMBL/GenBank/DDBJ databases">
        <title>Complete sequence of Methanosaeta thermophila PT.</title>
        <authorList>
            <consortium name="US DOE Joint Genome Institute"/>
            <person name="Copeland A."/>
            <person name="Lucas S."/>
            <person name="Lapidus A."/>
            <person name="Barry K."/>
            <person name="Detter J.C."/>
            <person name="Glavina del Rio T."/>
            <person name="Hammon N."/>
            <person name="Israni S."/>
            <person name="Pitluck S."/>
            <person name="Chain P."/>
            <person name="Malfatti S."/>
            <person name="Shin M."/>
            <person name="Vergez L."/>
            <person name="Schmutz J."/>
            <person name="Larimer F."/>
            <person name="Land M."/>
            <person name="Hauser L."/>
            <person name="Kyrpides N."/>
            <person name="Kim E."/>
            <person name="Smith K.S."/>
            <person name="Ingram-Smith C."/>
            <person name="Richardson P."/>
        </authorList>
    </citation>
    <scope>NUCLEOTIDE SEQUENCE [LARGE SCALE GENOMIC DNA]</scope>
    <source>
        <strain evidence="2">DSM 6194 / JCM 14653 / NBRC 101360 / PT</strain>
    </source>
</reference>
<dbReference type="PANTHER" id="PTHR35866:SF1">
    <property type="entry name" value="YKGJ FAMILY CYSTEINE CLUSTER PROTEIN"/>
    <property type="match status" value="1"/>
</dbReference>
<evidence type="ECO:0008006" key="3">
    <source>
        <dbReference type="Google" id="ProtNLM"/>
    </source>
</evidence>
<dbReference type="HOGENOM" id="CLU_1307848_0_0_2"/>